<dbReference type="Pfam" id="PF13641">
    <property type="entry name" value="Glyco_tranf_2_3"/>
    <property type="match status" value="1"/>
</dbReference>
<keyword evidence="9" id="KW-1185">Reference proteome</keyword>
<accession>A0A1M7BBX5</accession>
<protein>
    <submittedName>
        <fullName evidence="8">Glycosyltransferase, catalytic subunit of cellulose synthase and poly-beta-1,6-N-acetylglucosamine synthase</fullName>
    </submittedName>
</protein>
<dbReference type="STRING" id="735517.SAMN05444272_0785"/>
<evidence type="ECO:0000313" key="8">
    <source>
        <dbReference type="EMBL" id="SHL52490.1"/>
    </source>
</evidence>
<keyword evidence="6 7" id="KW-0472">Membrane</keyword>
<dbReference type="Proteomes" id="UP000186002">
    <property type="component" value="Unassembled WGS sequence"/>
</dbReference>
<dbReference type="AlphaFoldDB" id="A0A1M7BBX5"/>
<evidence type="ECO:0000256" key="2">
    <source>
        <dbReference type="ARBA" id="ARBA00022676"/>
    </source>
</evidence>
<organism evidence="8 9">
    <name type="scientific">Roseibium suaedae</name>
    <dbReference type="NCBI Taxonomy" id="735517"/>
    <lineage>
        <taxon>Bacteria</taxon>
        <taxon>Pseudomonadati</taxon>
        <taxon>Pseudomonadota</taxon>
        <taxon>Alphaproteobacteria</taxon>
        <taxon>Hyphomicrobiales</taxon>
        <taxon>Stappiaceae</taxon>
        <taxon>Roseibium</taxon>
    </lineage>
</organism>
<dbReference type="GO" id="GO:0016757">
    <property type="term" value="F:glycosyltransferase activity"/>
    <property type="evidence" value="ECO:0007669"/>
    <property type="project" value="UniProtKB-KW"/>
</dbReference>
<feature type="transmembrane region" description="Helical" evidence="7">
    <location>
        <begin position="463"/>
        <end position="485"/>
    </location>
</feature>
<dbReference type="EMBL" id="FRBW01000001">
    <property type="protein sequence ID" value="SHL52490.1"/>
    <property type="molecule type" value="Genomic_DNA"/>
</dbReference>
<reference evidence="8 9" key="1">
    <citation type="submission" date="2016-11" db="EMBL/GenBank/DDBJ databases">
        <authorList>
            <person name="Jaros S."/>
            <person name="Januszkiewicz K."/>
            <person name="Wedrychowicz H."/>
        </authorList>
    </citation>
    <scope>NUCLEOTIDE SEQUENCE [LARGE SCALE GENOMIC DNA]</scope>
    <source>
        <strain evidence="8 9">DSM 22153</strain>
    </source>
</reference>
<evidence type="ECO:0000256" key="7">
    <source>
        <dbReference type="SAM" id="Phobius"/>
    </source>
</evidence>
<evidence type="ECO:0000256" key="4">
    <source>
        <dbReference type="ARBA" id="ARBA00022692"/>
    </source>
</evidence>
<feature type="transmembrane region" description="Helical" evidence="7">
    <location>
        <begin position="505"/>
        <end position="529"/>
    </location>
</feature>
<feature type="transmembrane region" description="Helical" evidence="7">
    <location>
        <begin position="139"/>
        <end position="157"/>
    </location>
</feature>
<dbReference type="Gene3D" id="3.90.550.10">
    <property type="entry name" value="Spore Coat Polysaccharide Biosynthesis Protein SpsA, Chain A"/>
    <property type="match status" value="1"/>
</dbReference>
<keyword evidence="3 8" id="KW-0808">Transferase</keyword>
<evidence type="ECO:0000313" key="9">
    <source>
        <dbReference type="Proteomes" id="UP000186002"/>
    </source>
</evidence>
<dbReference type="PANTHER" id="PTHR43867:SF2">
    <property type="entry name" value="CELLULOSE SYNTHASE CATALYTIC SUBUNIT A [UDP-FORMING]"/>
    <property type="match status" value="1"/>
</dbReference>
<dbReference type="PANTHER" id="PTHR43867">
    <property type="entry name" value="CELLULOSE SYNTHASE CATALYTIC SUBUNIT A [UDP-FORMING]"/>
    <property type="match status" value="1"/>
</dbReference>
<dbReference type="GO" id="GO:0016020">
    <property type="term" value="C:membrane"/>
    <property type="evidence" value="ECO:0007669"/>
    <property type="project" value="UniProtKB-SubCell"/>
</dbReference>
<feature type="transmembrane region" description="Helical" evidence="7">
    <location>
        <begin position="541"/>
        <end position="563"/>
    </location>
</feature>
<proteinExistence type="predicted"/>
<dbReference type="InterPro" id="IPR050321">
    <property type="entry name" value="Glycosyltr_2/OpgH_subfam"/>
</dbReference>
<evidence type="ECO:0000256" key="6">
    <source>
        <dbReference type="ARBA" id="ARBA00023136"/>
    </source>
</evidence>
<evidence type="ECO:0000256" key="3">
    <source>
        <dbReference type="ARBA" id="ARBA00022679"/>
    </source>
</evidence>
<gene>
    <name evidence="8" type="ORF">SAMN05444272_0785</name>
</gene>
<comment type="subcellular location">
    <subcellularLocation>
        <location evidence="1">Membrane</location>
        <topology evidence="1">Multi-pass membrane protein</topology>
    </subcellularLocation>
</comment>
<evidence type="ECO:0000256" key="1">
    <source>
        <dbReference type="ARBA" id="ARBA00004141"/>
    </source>
</evidence>
<name>A0A1M7BBX5_9HYPH</name>
<sequence>MRQAPELGMTAAEYLVCKAVISEASIYSAMAEYCGIPFIPDRGFRPQSVNSIPVGLGSLDHGPLLTGVGTRQPFYVIAPEFSEFDQVKAHLERYPHLAGQVRMTTPSSARHASTILNSPAGDLESRFPHYSAKSRLSQIQLTLLLTAIAAFLLGMLVPPILLIYLTGCLFALNCAATGLVRLLSAYGTHQHMMDYRLPEPFSDPMIRWPVYTVLVPLYREASVVEDLIKGLGELDYPADRLEILFLLERDDPETRQAFLAHRLPEHMQVVLVPDGMPRTKPRALAHGLEKARGELITIYDAEDRPEPDQLKKAAVFFSLAPHRLACLQARLAIDNFDESFFSRQFALEYACLFDQVLPWFHQKSWPFPLGGTSNHFRRSVLEAVGGWDRYNVTEYADLGVRLARFGYRIGVLPSTTFEEAPLTWQAWRAQRTRWFKGWMQTFCVHLRDPRQIWLDLGSARCGVLLAMIAGSFLMMALHPFILLIMGGYFAGLAPVPGTETLAEKAFLTLCISSMFLGYTGAAVAAWLAGKKRGYRPNPLDLLLVPVYWACASAAFYCAVWEFFTRPFQWNKTAHGLSSRRGVPGRL</sequence>
<keyword evidence="4 7" id="KW-0812">Transmembrane</keyword>
<keyword evidence="2" id="KW-0328">Glycosyltransferase</keyword>
<dbReference type="RefSeq" id="WP_208979957.1">
    <property type="nucleotide sequence ID" value="NZ_FRBW01000001.1"/>
</dbReference>
<evidence type="ECO:0000256" key="5">
    <source>
        <dbReference type="ARBA" id="ARBA00022989"/>
    </source>
</evidence>
<keyword evidence="5 7" id="KW-1133">Transmembrane helix</keyword>
<dbReference type="InterPro" id="IPR029044">
    <property type="entry name" value="Nucleotide-diphossugar_trans"/>
</dbReference>
<dbReference type="SUPFAM" id="SSF53448">
    <property type="entry name" value="Nucleotide-diphospho-sugar transferases"/>
    <property type="match status" value="1"/>
</dbReference>